<dbReference type="KEGG" id="ahs:AHALO_1087"/>
<dbReference type="EC" id="3.1.3.18" evidence="4"/>
<evidence type="ECO:0000313" key="6">
    <source>
        <dbReference type="Proteomes" id="UP000233248"/>
    </source>
</evidence>
<comment type="caution">
    <text evidence="5">The sequence shown here is derived from an EMBL/GenBank/DDBJ whole genome shotgun (WGS) entry which is preliminary data.</text>
</comment>
<accession>A0A2N1J152</accession>
<dbReference type="Proteomes" id="UP000233248">
    <property type="component" value="Unassembled WGS sequence"/>
</dbReference>
<evidence type="ECO:0000256" key="2">
    <source>
        <dbReference type="ARBA" id="ARBA00004818"/>
    </source>
</evidence>
<dbReference type="GO" id="GO:0006281">
    <property type="term" value="P:DNA repair"/>
    <property type="evidence" value="ECO:0007669"/>
    <property type="project" value="TreeGrafter"/>
</dbReference>
<dbReference type="GO" id="GO:0008967">
    <property type="term" value="F:phosphoglycolate phosphatase activity"/>
    <property type="evidence" value="ECO:0007669"/>
    <property type="project" value="UniProtKB-EC"/>
</dbReference>
<protein>
    <recommendedName>
        <fullName evidence="4">phosphoglycolate phosphatase</fullName>
        <ecNumber evidence="4">3.1.3.18</ecNumber>
    </recommendedName>
</protein>
<dbReference type="InterPro" id="IPR050155">
    <property type="entry name" value="HAD-like_hydrolase_sf"/>
</dbReference>
<comment type="catalytic activity">
    <reaction evidence="1">
        <text>2-phosphoglycolate + H2O = glycolate + phosphate</text>
        <dbReference type="Rhea" id="RHEA:14369"/>
        <dbReference type="ChEBI" id="CHEBI:15377"/>
        <dbReference type="ChEBI" id="CHEBI:29805"/>
        <dbReference type="ChEBI" id="CHEBI:43474"/>
        <dbReference type="ChEBI" id="CHEBI:58033"/>
        <dbReference type="EC" id="3.1.3.18"/>
    </reaction>
</comment>
<dbReference type="PANTHER" id="PTHR43434">
    <property type="entry name" value="PHOSPHOGLYCOLATE PHOSPHATASE"/>
    <property type="match status" value="1"/>
</dbReference>
<dbReference type="NCBIfam" id="TIGR01509">
    <property type="entry name" value="HAD-SF-IA-v3"/>
    <property type="match status" value="1"/>
</dbReference>
<dbReference type="GO" id="GO:0005829">
    <property type="term" value="C:cytosol"/>
    <property type="evidence" value="ECO:0007669"/>
    <property type="project" value="TreeGrafter"/>
</dbReference>
<keyword evidence="5" id="KW-0378">Hydrolase</keyword>
<proteinExistence type="inferred from homology"/>
<evidence type="ECO:0000256" key="4">
    <source>
        <dbReference type="ARBA" id="ARBA00013078"/>
    </source>
</evidence>
<name>A0A2N1J152_9BACT</name>
<dbReference type="OrthoDB" id="9778019at2"/>
<dbReference type="PANTHER" id="PTHR43434:SF1">
    <property type="entry name" value="PHOSPHOGLYCOLATE PHOSPHATASE"/>
    <property type="match status" value="1"/>
</dbReference>
<dbReference type="SFLD" id="SFLDS00003">
    <property type="entry name" value="Haloacid_Dehalogenase"/>
    <property type="match status" value="1"/>
</dbReference>
<dbReference type="SUPFAM" id="SSF56784">
    <property type="entry name" value="HAD-like"/>
    <property type="match status" value="1"/>
</dbReference>
<dbReference type="InterPro" id="IPR006439">
    <property type="entry name" value="HAD-SF_hydro_IA"/>
</dbReference>
<evidence type="ECO:0000313" key="5">
    <source>
        <dbReference type="EMBL" id="PKI80224.1"/>
    </source>
</evidence>
<dbReference type="InterPro" id="IPR036412">
    <property type="entry name" value="HAD-like_sf"/>
</dbReference>
<evidence type="ECO:0000256" key="3">
    <source>
        <dbReference type="ARBA" id="ARBA00006171"/>
    </source>
</evidence>
<comment type="pathway">
    <text evidence="2">Organic acid metabolism; glycolate biosynthesis; glycolate from 2-phosphoglycolate: step 1/1.</text>
</comment>
<dbReference type="InterPro" id="IPR023214">
    <property type="entry name" value="HAD_sf"/>
</dbReference>
<reference evidence="5 6" key="1">
    <citation type="submission" date="2017-09" db="EMBL/GenBank/DDBJ databases">
        <title>Genomics of the genus Arcobacter.</title>
        <authorList>
            <person name="Perez-Cataluna A."/>
            <person name="Figueras M.J."/>
            <person name="Salas-Masso N."/>
        </authorList>
    </citation>
    <scope>NUCLEOTIDE SEQUENCE [LARGE SCALE GENOMIC DNA]</scope>
    <source>
        <strain evidence="5 6">DSM 18005</strain>
    </source>
</reference>
<dbReference type="AlphaFoldDB" id="A0A2N1J152"/>
<dbReference type="Gene3D" id="1.10.150.240">
    <property type="entry name" value="Putative phosphatase, domain 2"/>
    <property type="match status" value="1"/>
</dbReference>
<comment type="similarity">
    <text evidence="3">Belongs to the HAD-like hydrolase superfamily. CbbY/CbbZ/Gph/YieH family.</text>
</comment>
<sequence length="212" mass="24910">MKEKKEFILFDNDGVLVETEMWYYQANYDILKTIGITLEFDTYQEIMIRGGTAWELALHKGIKKSQVDKLREKRDKLYQHFIQTKDITINGVIQTLEELSKRYKMAIITTARRVDFELIHKNRNIVDFMEFTLCVEEYEKAKPHPAPYLAGLKKFNTTSNKAIIVEDSQRGLDSAYAANIDCIIVKNEFTKSHNFEKAKHFIDKFEDLKKLL</sequence>
<dbReference type="RefSeq" id="WP_101185373.1">
    <property type="nucleotide sequence ID" value="NZ_CP031218.1"/>
</dbReference>
<organism evidence="5 6">
    <name type="scientific">Malaciobacter halophilus</name>
    <dbReference type="NCBI Taxonomy" id="197482"/>
    <lineage>
        <taxon>Bacteria</taxon>
        <taxon>Pseudomonadati</taxon>
        <taxon>Campylobacterota</taxon>
        <taxon>Epsilonproteobacteria</taxon>
        <taxon>Campylobacterales</taxon>
        <taxon>Arcobacteraceae</taxon>
        <taxon>Malaciobacter</taxon>
    </lineage>
</organism>
<dbReference type="InterPro" id="IPR041492">
    <property type="entry name" value="HAD_2"/>
</dbReference>
<dbReference type="InterPro" id="IPR023198">
    <property type="entry name" value="PGP-like_dom2"/>
</dbReference>
<gene>
    <name evidence="5" type="ORF">CP960_10360</name>
</gene>
<dbReference type="Pfam" id="PF13419">
    <property type="entry name" value="HAD_2"/>
    <property type="match status" value="1"/>
</dbReference>
<keyword evidence="6" id="KW-1185">Reference proteome</keyword>
<dbReference type="EMBL" id="NXIF01000039">
    <property type="protein sequence ID" value="PKI80224.1"/>
    <property type="molecule type" value="Genomic_DNA"/>
</dbReference>
<dbReference type="Gene3D" id="3.40.50.1000">
    <property type="entry name" value="HAD superfamily/HAD-like"/>
    <property type="match status" value="1"/>
</dbReference>
<dbReference type="SFLD" id="SFLDG01129">
    <property type="entry name" value="C1.5:_HAD__Beta-PGM__Phosphata"/>
    <property type="match status" value="1"/>
</dbReference>
<evidence type="ECO:0000256" key="1">
    <source>
        <dbReference type="ARBA" id="ARBA00000830"/>
    </source>
</evidence>